<evidence type="ECO:0000313" key="3">
    <source>
        <dbReference type="Proteomes" id="UP000030647"/>
    </source>
</evidence>
<dbReference type="eggNOG" id="ENOG502Z7N4">
    <property type="taxonomic scope" value="Bacteria"/>
</dbReference>
<keyword evidence="3" id="KW-1185">Reference proteome</keyword>
<evidence type="ECO:0000259" key="1">
    <source>
        <dbReference type="PROSITE" id="PS51301"/>
    </source>
</evidence>
<protein>
    <recommendedName>
        <fullName evidence="1">KilA-N domain-containing protein</fullName>
    </recommendedName>
</protein>
<dbReference type="HOGENOM" id="CLU_089658_1_0_9"/>
<reference evidence="3" key="1">
    <citation type="journal article" date="2013" name="Genome Announc.">
        <title>Whole-Genome Sequencing of Lactobacillus shenzhenensis Strain LY-73T.</title>
        <authorList>
            <person name="Lin Z."/>
            <person name="Liu Z."/>
            <person name="Yang R."/>
            <person name="Zou Y."/>
            <person name="Wan D."/>
            <person name="Chen J."/>
            <person name="Guo M."/>
            <person name="Zhao J."/>
            <person name="Fang C."/>
            <person name="Yang R."/>
            <person name="Liu F."/>
        </authorList>
    </citation>
    <scope>NUCLEOTIDE SEQUENCE [LARGE SCALE GENOMIC DNA]</scope>
    <source>
        <strain evidence="3">LY-73</strain>
    </source>
</reference>
<name>U4TRW9_9LACO</name>
<dbReference type="EMBL" id="KI271601">
    <property type="protein sequence ID" value="ERL64237.1"/>
    <property type="molecule type" value="Genomic_DNA"/>
</dbReference>
<evidence type="ECO:0000313" key="2">
    <source>
        <dbReference type="EMBL" id="ERL64237.1"/>
    </source>
</evidence>
<dbReference type="Proteomes" id="UP000030647">
    <property type="component" value="Unassembled WGS sequence"/>
</dbReference>
<dbReference type="PROSITE" id="PS51301">
    <property type="entry name" value="KILA_N"/>
    <property type="match status" value="1"/>
</dbReference>
<dbReference type="InterPro" id="IPR017880">
    <property type="entry name" value="KilA_N"/>
</dbReference>
<gene>
    <name evidence="2" type="ORF">L248_1420</name>
</gene>
<proteinExistence type="predicted"/>
<dbReference type="RefSeq" id="WP_022530434.1">
    <property type="nucleotide sequence ID" value="NZ_KI271601.1"/>
</dbReference>
<feature type="domain" description="KilA-N" evidence="1">
    <location>
        <begin position="1"/>
        <end position="27"/>
    </location>
</feature>
<sequence>MTDIAFEFAAWVSPEFRLYLIKDYQQLKQQENSPENLEWNVRRLLSKTNYKIHTDAIREKLIPQELTKAQAAYTYASEADRLNVALFGLTAGEWRQLHPKAKGNIRDNASLEQLTVLSNLESMNAELIKDGESNTQRTLKLNRMAGEQLHVLTENISEQHKIEKQQ</sequence>
<dbReference type="AlphaFoldDB" id="U4TRW9"/>
<organism evidence="2 3">
    <name type="scientific">Schleiferilactobacillus shenzhenensis LY-73</name>
    <dbReference type="NCBI Taxonomy" id="1231336"/>
    <lineage>
        <taxon>Bacteria</taxon>
        <taxon>Bacillati</taxon>
        <taxon>Bacillota</taxon>
        <taxon>Bacilli</taxon>
        <taxon>Lactobacillales</taxon>
        <taxon>Lactobacillaceae</taxon>
        <taxon>Schleiferilactobacillus</taxon>
    </lineage>
</organism>
<accession>U4TRW9</accession>